<dbReference type="SUPFAM" id="SSF56645">
    <property type="entry name" value="Acyl-CoA dehydrogenase NM domain-like"/>
    <property type="match status" value="1"/>
</dbReference>
<organism evidence="10 11">
    <name type="scientific">Zymoseptoria tritici (strain ST99CH_3D7)</name>
    <dbReference type="NCBI Taxonomy" id="1276538"/>
    <lineage>
        <taxon>Eukaryota</taxon>
        <taxon>Fungi</taxon>
        <taxon>Dikarya</taxon>
        <taxon>Ascomycota</taxon>
        <taxon>Pezizomycotina</taxon>
        <taxon>Dothideomycetes</taxon>
        <taxon>Dothideomycetidae</taxon>
        <taxon>Mycosphaerellales</taxon>
        <taxon>Mycosphaerellaceae</taxon>
        <taxon>Zymoseptoria</taxon>
    </lineage>
</organism>
<dbReference type="GO" id="GO:0005737">
    <property type="term" value="C:cytoplasm"/>
    <property type="evidence" value="ECO:0007669"/>
    <property type="project" value="TreeGrafter"/>
</dbReference>
<proteinExistence type="inferred from homology"/>
<dbReference type="Pfam" id="PF02771">
    <property type="entry name" value="Acyl-CoA_dh_N"/>
    <property type="match status" value="1"/>
</dbReference>
<dbReference type="Gene3D" id="2.40.110.10">
    <property type="entry name" value="Butyryl-CoA Dehydrogenase, subunit A, domain 2"/>
    <property type="match status" value="1"/>
</dbReference>
<keyword evidence="11" id="KW-1185">Reference proteome</keyword>
<dbReference type="InterPro" id="IPR013786">
    <property type="entry name" value="AcylCoA_DH/ox_N"/>
</dbReference>
<dbReference type="GO" id="GO:0050660">
    <property type="term" value="F:flavin adenine dinucleotide binding"/>
    <property type="evidence" value="ECO:0007669"/>
    <property type="project" value="InterPro"/>
</dbReference>
<feature type="domain" description="Acyl-CoA oxidase/dehydrogenase middle" evidence="8">
    <location>
        <begin position="170"/>
        <end position="266"/>
    </location>
</feature>
<dbReference type="EMBL" id="LT853692">
    <property type="protein sequence ID" value="SMQ46825.1"/>
    <property type="molecule type" value="Genomic_DNA"/>
</dbReference>
<evidence type="ECO:0000256" key="2">
    <source>
        <dbReference type="ARBA" id="ARBA00009347"/>
    </source>
</evidence>
<keyword evidence="4 6" id="KW-0274">FAD</keyword>
<evidence type="ECO:0000313" key="10">
    <source>
        <dbReference type="EMBL" id="SMQ46825.1"/>
    </source>
</evidence>
<evidence type="ECO:0000256" key="6">
    <source>
        <dbReference type="RuleBase" id="RU362125"/>
    </source>
</evidence>
<dbReference type="GO" id="GO:0003995">
    <property type="term" value="F:acyl-CoA dehydrogenase activity"/>
    <property type="evidence" value="ECO:0007669"/>
    <property type="project" value="TreeGrafter"/>
</dbReference>
<feature type="domain" description="Acyl-CoA dehydrogenase/oxidase N-terminal" evidence="9">
    <location>
        <begin position="37"/>
        <end position="165"/>
    </location>
</feature>
<dbReference type="Pfam" id="PF00441">
    <property type="entry name" value="Acyl-CoA_dh_1"/>
    <property type="match status" value="1"/>
</dbReference>
<dbReference type="InterPro" id="IPR009100">
    <property type="entry name" value="AcylCoA_DH/oxidase_NM_dom_sf"/>
</dbReference>
<protein>
    <recommendedName>
        <fullName evidence="12">Acyl-CoA dehydrogenase</fullName>
    </recommendedName>
</protein>
<dbReference type="SUPFAM" id="SSF47203">
    <property type="entry name" value="Acyl-CoA dehydrogenase C-terminal domain-like"/>
    <property type="match status" value="1"/>
</dbReference>
<dbReference type="InterPro" id="IPR050741">
    <property type="entry name" value="Acyl-CoA_dehydrogenase"/>
</dbReference>
<dbReference type="AlphaFoldDB" id="A0A1X7RHE4"/>
<evidence type="ECO:0008006" key="12">
    <source>
        <dbReference type="Google" id="ProtNLM"/>
    </source>
</evidence>
<evidence type="ECO:0000256" key="4">
    <source>
        <dbReference type="ARBA" id="ARBA00022827"/>
    </source>
</evidence>
<dbReference type="GO" id="GO:0033539">
    <property type="term" value="P:fatty acid beta-oxidation using acyl-CoA dehydrogenase"/>
    <property type="evidence" value="ECO:0007669"/>
    <property type="project" value="TreeGrafter"/>
</dbReference>
<comment type="similarity">
    <text evidence="2 6">Belongs to the acyl-CoA dehydrogenase family.</text>
</comment>
<evidence type="ECO:0000259" key="9">
    <source>
        <dbReference type="Pfam" id="PF02771"/>
    </source>
</evidence>
<comment type="cofactor">
    <cofactor evidence="1 6">
        <name>FAD</name>
        <dbReference type="ChEBI" id="CHEBI:57692"/>
    </cofactor>
</comment>
<evidence type="ECO:0000256" key="5">
    <source>
        <dbReference type="ARBA" id="ARBA00023002"/>
    </source>
</evidence>
<keyword evidence="5 6" id="KW-0560">Oxidoreductase</keyword>
<dbReference type="Pfam" id="PF02770">
    <property type="entry name" value="Acyl-CoA_dh_M"/>
    <property type="match status" value="1"/>
</dbReference>
<keyword evidence="3 6" id="KW-0285">Flavoprotein</keyword>
<name>A0A1X7RHE4_ZYMT9</name>
<gene>
    <name evidence="10" type="ORF">ZT3D7_G1972</name>
</gene>
<dbReference type="InterPro" id="IPR036250">
    <property type="entry name" value="AcylCo_DH-like_C"/>
</dbReference>
<feature type="domain" description="Acyl-CoA dehydrogenase/oxidase C-terminal" evidence="7">
    <location>
        <begin position="278"/>
        <end position="435"/>
    </location>
</feature>
<dbReference type="PANTHER" id="PTHR48083">
    <property type="entry name" value="MEDIUM-CHAIN SPECIFIC ACYL-COA DEHYDROGENASE, MITOCHONDRIAL-RELATED"/>
    <property type="match status" value="1"/>
</dbReference>
<evidence type="ECO:0000256" key="3">
    <source>
        <dbReference type="ARBA" id="ARBA00022630"/>
    </source>
</evidence>
<evidence type="ECO:0000313" key="11">
    <source>
        <dbReference type="Proteomes" id="UP000215127"/>
    </source>
</evidence>
<dbReference type="InterPro" id="IPR046373">
    <property type="entry name" value="Acyl-CoA_Oxase/DH_mid-dom_sf"/>
</dbReference>
<evidence type="ECO:0000259" key="7">
    <source>
        <dbReference type="Pfam" id="PF00441"/>
    </source>
</evidence>
<dbReference type="Gene3D" id="1.20.140.10">
    <property type="entry name" value="Butyryl-CoA Dehydrogenase, subunit A, domain 3"/>
    <property type="match status" value="1"/>
</dbReference>
<accession>A0A1X7RHE4</accession>
<dbReference type="PANTHER" id="PTHR48083:SF15">
    <property type="entry name" value="ACYL-COA DEHYDROGENASE APDG"/>
    <property type="match status" value="1"/>
</dbReference>
<evidence type="ECO:0000256" key="1">
    <source>
        <dbReference type="ARBA" id="ARBA00001974"/>
    </source>
</evidence>
<dbReference type="STRING" id="1276538.A0A1X7RHE4"/>
<reference evidence="10 11" key="1">
    <citation type="submission" date="2016-06" db="EMBL/GenBank/DDBJ databases">
        <authorList>
            <person name="Kjaerup R.B."/>
            <person name="Dalgaard T.S."/>
            <person name="Juul-Madsen H.R."/>
        </authorList>
    </citation>
    <scope>NUCLEOTIDE SEQUENCE [LARGE SCALE GENOMIC DNA]</scope>
</reference>
<dbReference type="InterPro" id="IPR009075">
    <property type="entry name" value="AcylCo_DH/oxidase_C"/>
</dbReference>
<dbReference type="Gene3D" id="1.10.540.10">
    <property type="entry name" value="Acyl-CoA dehydrogenase/oxidase, N-terminal domain"/>
    <property type="match status" value="1"/>
</dbReference>
<dbReference type="Proteomes" id="UP000215127">
    <property type="component" value="Chromosome 1"/>
</dbReference>
<dbReference type="InterPro" id="IPR037069">
    <property type="entry name" value="AcylCoA_DH/ox_N_sf"/>
</dbReference>
<dbReference type="InterPro" id="IPR006091">
    <property type="entry name" value="Acyl-CoA_Oxase/DH_mid-dom"/>
</dbReference>
<evidence type="ECO:0000259" key="8">
    <source>
        <dbReference type="Pfam" id="PF02770"/>
    </source>
</evidence>
<sequence>MPSAPPIPTNTTRVAIPPSVPFAEPPWAQGLPSYWLTPELKQYQQRLRAFISENLTQHAWEWDKEETVPAHVFDTFAKANMLVPALPAPLPVKELHAAGIHEVMGVKVEDFTAWHNYLYGDEMIRSGLTGPGGSLTTGMAFGVPPIIKFGNEQLKQRFLPDLLTGRKRTCIAITEPDAGSDVANIRTTAVKSKDEKHYIINGTKKWITNGIWSDTAAMAVRTGGPGPGGLSMIVVPLKGQKGVDMRRLKVSGQVSAGTTFIELDDVEVPVENLIGEEGQGMRYIMTNFNHERMSIAIGVTRQSRVVLSAAFEYVLKREAFGKTLFEQPVVRHRLAKAGALVESLSAWVEQFVYQLTIMKKEDADVELGGLTAGVKAHAGMVMKECADCAVLLFGGNGYTRTGQGEIAERMWREVNGNRVPGGSEDVMLDLMVRQLGKNFQRKTALLEKSQKSKM</sequence>